<sequence>MKYLLLIYSSPATWQALPGRQREEMAREHAALVDELIASGEYLGGNALADALHARVVRIRDGARSVTDGPYAEVKEQLAGYDLVDCDSVERATEIAARLPEARLFAVEVRPVMELNGMEM</sequence>
<dbReference type="Gene3D" id="3.30.70.1060">
    <property type="entry name" value="Dimeric alpha+beta barrel"/>
    <property type="match status" value="1"/>
</dbReference>
<evidence type="ECO:0000256" key="1">
    <source>
        <dbReference type="ARBA" id="ARBA00007689"/>
    </source>
</evidence>
<accession>A0ABS1XYH9</accession>
<dbReference type="InterPro" id="IPR005545">
    <property type="entry name" value="YCII"/>
</dbReference>
<dbReference type="EMBL" id="JAEVHM010000132">
    <property type="protein sequence ID" value="MBM0234327.1"/>
    <property type="molecule type" value="Genomic_DNA"/>
</dbReference>
<organism evidence="3 4">
    <name type="scientific">Micromonospora parastrephiae</name>
    <dbReference type="NCBI Taxonomy" id="2806101"/>
    <lineage>
        <taxon>Bacteria</taxon>
        <taxon>Bacillati</taxon>
        <taxon>Actinomycetota</taxon>
        <taxon>Actinomycetes</taxon>
        <taxon>Micromonosporales</taxon>
        <taxon>Micromonosporaceae</taxon>
        <taxon>Micromonospora</taxon>
    </lineage>
</organism>
<proteinExistence type="inferred from homology"/>
<reference evidence="3 4" key="1">
    <citation type="submission" date="2021-01" db="EMBL/GenBank/DDBJ databases">
        <title>Draft genome sequence of Micromonospora sp. strain STR1_7.</title>
        <authorList>
            <person name="Karlyshev A."/>
            <person name="Jawad R."/>
        </authorList>
    </citation>
    <scope>NUCLEOTIDE SEQUENCE [LARGE SCALE GENOMIC DNA]</scope>
    <source>
        <strain evidence="3 4">STR1-7</strain>
    </source>
</reference>
<evidence type="ECO:0000313" key="4">
    <source>
        <dbReference type="Proteomes" id="UP000601027"/>
    </source>
</evidence>
<name>A0ABS1XYH9_9ACTN</name>
<dbReference type="PANTHER" id="PTHR35174">
    <property type="entry name" value="BLL7171 PROTEIN-RELATED"/>
    <property type="match status" value="1"/>
</dbReference>
<dbReference type="PANTHER" id="PTHR35174:SF3">
    <property type="entry name" value="BLL7171 PROTEIN"/>
    <property type="match status" value="1"/>
</dbReference>
<dbReference type="RefSeq" id="WP_203177424.1">
    <property type="nucleotide sequence ID" value="NZ_JAEVHM010000132.1"/>
</dbReference>
<dbReference type="InterPro" id="IPR011008">
    <property type="entry name" value="Dimeric_a/b-barrel"/>
</dbReference>
<evidence type="ECO:0000259" key="2">
    <source>
        <dbReference type="Pfam" id="PF03795"/>
    </source>
</evidence>
<comment type="caution">
    <text evidence="3">The sequence shown here is derived from an EMBL/GenBank/DDBJ whole genome shotgun (WGS) entry which is preliminary data.</text>
</comment>
<dbReference type="Pfam" id="PF03795">
    <property type="entry name" value="YCII"/>
    <property type="match status" value="1"/>
</dbReference>
<dbReference type="Proteomes" id="UP000601027">
    <property type="component" value="Unassembled WGS sequence"/>
</dbReference>
<feature type="domain" description="YCII-related" evidence="2">
    <location>
        <begin position="1"/>
        <end position="115"/>
    </location>
</feature>
<protein>
    <submittedName>
        <fullName evidence="3">YciI family protein</fullName>
    </submittedName>
</protein>
<dbReference type="SUPFAM" id="SSF54909">
    <property type="entry name" value="Dimeric alpha+beta barrel"/>
    <property type="match status" value="1"/>
</dbReference>
<evidence type="ECO:0000313" key="3">
    <source>
        <dbReference type="EMBL" id="MBM0234327.1"/>
    </source>
</evidence>
<gene>
    <name evidence="3" type="ORF">JNW91_22275</name>
</gene>
<comment type="similarity">
    <text evidence="1">Belongs to the YciI family.</text>
</comment>
<keyword evidence="4" id="KW-1185">Reference proteome</keyword>